<evidence type="ECO:0000313" key="1">
    <source>
        <dbReference type="EMBL" id="GFO48346.1"/>
    </source>
</evidence>
<proteinExistence type="predicted"/>
<dbReference type="Proteomes" id="UP000735302">
    <property type="component" value="Unassembled WGS sequence"/>
</dbReference>
<accession>A0AAV4DWY2</accession>
<organism evidence="1 2">
    <name type="scientific">Plakobranchus ocellatus</name>
    <dbReference type="NCBI Taxonomy" id="259542"/>
    <lineage>
        <taxon>Eukaryota</taxon>
        <taxon>Metazoa</taxon>
        <taxon>Spiralia</taxon>
        <taxon>Lophotrochozoa</taxon>
        <taxon>Mollusca</taxon>
        <taxon>Gastropoda</taxon>
        <taxon>Heterobranchia</taxon>
        <taxon>Euthyneura</taxon>
        <taxon>Panpulmonata</taxon>
        <taxon>Sacoglossa</taxon>
        <taxon>Placobranchoidea</taxon>
        <taxon>Plakobranchidae</taxon>
        <taxon>Plakobranchus</taxon>
    </lineage>
</organism>
<sequence length="116" mass="12852">MLKSLDDHDSPFHPISRCPDLALFPGVFNHVDNPPKILVLCRPTRCVARSLVPGIVKAAKKAVANYLKVLIAKNGQDTIFGSSMLGPSILLYYFYTKKDDPDYKVPTHTGWVAARV</sequence>
<dbReference type="AlphaFoldDB" id="A0AAV4DWY2"/>
<gene>
    <name evidence="1" type="ORF">PoB_007485100</name>
</gene>
<dbReference type="EMBL" id="BLXT01008388">
    <property type="protein sequence ID" value="GFO48346.1"/>
    <property type="molecule type" value="Genomic_DNA"/>
</dbReference>
<protein>
    <submittedName>
        <fullName evidence="1">Uncharacterized protein</fullName>
    </submittedName>
</protein>
<evidence type="ECO:0000313" key="2">
    <source>
        <dbReference type="Proteomes" id="UP000735302"/>
    </source>
</evidence>
<reference evidence="1 2" key="1">
    <citation type="journal article" date="2021" name="Elife">
        <title>Chloroplast acquisition without the gene transfer in kleptoplastic sea slugs, Plakobranchus ocellatus.</title>
        <authorList>
            <person name="Maeda T."/>
            <person name="Takahashi S."/>
            <person name="Yoshida T."/>
            <person name="Shimamura S."/>
            <person name="Takaki Y."/>
            <person name="Nagai Y."/>
            <person name="Toyoda A."/>
            <person name="Suzuki Y."/>
            <person name="Arimoto A."/>
            <person name="Ishii H."/>
            <person name="Satoh N."/>
            <person name="Nishiyama T."/>
            <person name="Hasebe M."/>
            <person name="Maruyama T."/>
            <person name="Minagawa J."/>
            <person name="Obokata J."/>
            <person name="Shigenobu S."/>
        </authorList>
    </citation>
    <scope>NUCLEOTIDE SEQUENCE [LARGE SCALE GENOMIC DNA]</scope>
</reference>
<name>A0AAV4DWY2_9GAST</name>
<keyword evidence="2" id="KW-1185">Reference proteome</keyword>
<comment type="caution">
    <text evidence="1">The sequence shown here is derived from an EMBL/GenBank/DDBJ whole genome shotgun (WGS) entry which is preliminary data.</text>
</comment>